<dbReference type="EMBL" id="JAUSTO010000004">
    <property type="protein sequence ID" value="MDQ0152209.1"/>
    <property type="molecule type" value="Genomic_DNA"/>
</dbReference>
<evidence type="ECO:0000313" key="7">
    <source>
        <dbReference type="Proteomes" id="UP001241537"/>
    </source>
</evidence>
<comment type="caution">
    <text evidence="6">The sequence shown here is derived from an EMBL/GenBank/DDBJ whole genome shotgun (WGS) entry which is preliminary data.</text>
</comment>
<evidence type="ECO:0000256" key="4">
    <source>
        <dbReference type="ARBA" id="ARBA00022729"/>
    </source>
</evidence>
<dbReference type="PANTHER" id="PTHR33376:SF4">
    <property type="entry name" value="SIALIC ACID-BINDING PERIPLASMIC PROTEIN SIAP"/>
    <property type="match status" value="1"/>
</dbReference>
<comment type="similarity">
    <text evidence="2">Belongs to the bacterial solute-binding protein 7 family.</text>
</comment>
<dbReference type="InterPro" id="IPR004682">
    <property type="entry name" value="TRAP_DctP"/>
</dbReference>
<accession>A0AAE3V9K7</accession>
<keyword evidence="4 5" id="KW-0732">Signal</keyword>
<dbReference type="InterPro" id="IPR018389">
    <property type="entry name" value="DctP_fam"/>
</dbReference>
<dbReference type="RefSeq" id="WP_106611168.1">
    <property type="nucleotide sequence ID" value="NZ_JAUSTO010000004.1"/>
</dbReference>
<organism evidence="6 7">
    <name type="scientific">Moryella indoligenes</name>
    <dbReference type="NCBI Taxonomy" id="371674"/>
    <lineage>
        <taxon>Bacteria</taxon>
        <taxon>Bacillati</taxon>
        <taxon>Bacillota</taxon>
        <taxon>Clostridia</taxon>
        <taxon>Lachnospirales</taxon>
        <taxon>Lachnospiraceae</taxon>
        <taxon>Moryella</taxon>
    </lineage>
</organism>
<protein>
    <submittedName>
        <fullName evidence="6">Tripartite ATP-independent transporter DctP family solute receptor</fullName>
    </submittedName>
</protein>
<dbReference type="NCBIfam" id="NF037995">
    <property type="entry name" value="TRAP_S1"/>
    <property type="match status" value="1"/>
</dbReference>
<name>A0AAE3V9K7_9FIRM</name>
<dbReference type="Pfam" id="PF03480">
    <property type="entry name" value="DctP"/>
    <property type="match status" value="1"/>
</dbReference>
<dbReference type="PROSITE" id="PS51257">
    <property type="entry name" value="PROKAR_LIPOPROTEIN"/>
    <property type="match status" value="1"/>
</dbReference>
<feature type="signal peptide" evidence="5">
    <location>
        <begin position="1"/>
        <end position="32"/>
    </location>
</feature>
<dbReference type="GO" id="GO:0055085">
    <property type="term" value="P:transmembrane transport"/>
    <property type="evidence" value="ECO:0007669"/>
    <property type="project" value="InterPro"/>
</dbReference>
<evidence type="ECO:0000256" key="3">
    <source>
        <dbReference type="ARBA" id="ARBA00022448"/>
    </source>
</evidence>
<evidence type="ECO:0000256" key="5">
    <source>
        <dbReference type="SAM" id="SignalP"/>
    </source>
</evidence>
<evidence type="ECO:0000256" key="1">
    <source>
        <dbReference type="ARBA" id="ARBA00004196"/>
    </source>
</evidence>
<dbReference type="InterPro" id="IPR038404">
    <property type="entry name" value="TRAP_DctP_sf"/>
</dbReference>
<dbReference type="PIRSF" id="PIRSF006470">
    <property type="entry name" value="DctB"/>
    <property type="match status" value="1"/>
</dbReference>
<dbReference type="AlphaFoldDB" id="A0AAE3V9K7"/>
<dbReference type="Proteomes" id="UP001241537">
    <property type="component" value="Unassembled WGS sequence"/>
</dbReference>
<comment type="subcellular location">
    <subcellularLocation>
        <location evidence="1">Cell envelope</location>
    </subcellularLocation>
</comment>
<evidence type="ECO:0000256" key="2">
    <source>
        <dbReference type="ARBA" id="ARBA00009023"/>
    </source>
</evidence>
<reference evidence="6" key="1">
    <citation type="submission" date="2023-07" db="EMBL/GenBank/DDBJ databases">
        <title>Genomic Encyclopedia of Type Strains, Phase IV (KMG-IV): sequencing the most valuable type-strain genomes for metagenomic binning, comparative biology and taxonomic classification.</title>
        <authorList>
            <person name="Goeker M."/>
        </authorList>
    </citation>
    <scope>NUCLEOTIDE SEQUENCE</scope>
    <source>
        <strain evidence="6">DSM 19659</strain>
    </source>
</reference>
<keyword evidence="7" id="KW-1185">Reference proteome</keyword>
<dbReference type="CDD" id="cd13603">
    <property type="entry name" value="PBP2_TRAP_Siap_TeaA_like"/>
    <property type="match status" value="1"/>
</dbReference>
<dbReference type="NCBIfam" id="TIGR00787">
    <property type="entry name" value="dctP"/>
    <property type="match status" value="1"/>
</dbReference>
<sequence length="364" mass="39027">MKKALAAFLTAAMTVTTLTGCLGSSVSAPTTAAPAESTAAETSAAAEGAATEAASSVNLDNIGEHTFSLSTTATAGSALADVAHHFADKVSELSGGKMTVDVFEGSSLGSEAQNLEALTAGTLDMAIIAVEFYTNSIPQLGALILPYVYEDYDQVEKVLESEAGQYANQQLLDVAKVKNLGYYVMAFRNMYMTKPIETADDLAGLKIRVPESTLYVNTFKMLGAAPTPLAMGEVYTAIDTGVVDGMENTPDTCLHNSFFEVAPYFNMTNHLNAPTTISMSDKVFSALNEDEQQILIEAGLDTSHFGLESTKASDEANRETLKEKGMTFVETDIESMRAKIDYTNYDFMQSEEAKKLFELVQANK</sequence>
<evidence type="ECO:0000313" key="6">
    <source>
        <dbReference type="EMBL" id="MDQ0152209.1"/>
    </source>
</evidence>
<keyword evidence="3" id="KW-0813">Transport</keyword>
<dbReference type="Gene3D" id="3.40.190.170">
    <property type="entry name" value="Bacterial extracellular solute-binding protein, family 7"/>
    <property type="match status" value="1"/>
</dbReference>
<dbReference type="PANTHER" id="PTHR33376">
    <property type="match status" value="1"/>
</dbReference>
<dbReference type="GO" id="GO:0030288">
    <property type="term" value="C:outer membrane-bounded periplasmic space"/>
    <property type="evidence" value="ECO:0007669"/>
    <property type="project" value="InterPro"/>
</dbReference>
<feature type="chain" id="PRO_5042132340" evidence="5">
    <location>
        <begin position="33"/>
        <end position="364"/>
    </location>
</feature>
<gene>
    <name evidence="6" type="ORF">J2S20_000894</name>
</gene>
<proteinExistence type="inferred from homology"/>
<keyword evidence="6" id="KW-0675">Receptor</keyword>